<comment type="caution">
    <text evidence="11">The sequence shown here is derived from an EMBL/GenBank/DDBJ whole genome shotgun (WGS) entry which is preliminary data.</text>
</comment>
<dbReference type="CDD" id="cd01288">
    <property type="entry name" value="FabZ"/>
    <property type="match status" value="1"/>
</dbReference>
<keyword evidence="4 10" id="KW-0963">Cytoplasm</keyword>
<feature type="active site" evidence="10">
    <location>
        <position position="52"/>
    </location>
</feature>
<dbReference type="Proteomes" id="UP001529245">
    <property type="component" value="Unassembled WGS sequence"/>
</dbReference>
<evidence type="ECO:0000256" key="8">
    <source>
        <dbReference type="ARBA" id="ARBA00023239"/>
    </source>
</evidence>
<dbReference type="NCBIfam" id="NF000582">
    <property type="entry name" value="PRK00006.1"/>
    <property type="match status" value="1"/>
</dbReference>
<reference evidence="11 12" key="1">
    <citation type="submission" date="2023-04" db="EMBL/GenBank/DDBJ databases">
        <title>A. sendaiensis sub sp. chiapanensis a novel subspecie with specific adaptation in bacterial cell wall isolated from an active volcano.</title>
        <authorList>
            <person name="Alvarez Gutierrez P.E."/>
            <person name="Ortiz Cortes L.Y."/>
        </authorList>
    </citation>
    <scope>NUCLEOTIDE SEQUENCE [LARGE SCALE GENOMIC DNA]</scope>
    <source>
        <strain evidence="11 12">PA2</strain>
    </source>
</reference>
<keyword evidence="6 10" id="KW-0441">Lipid A biosynthesis</keyword>
<protein>
    <recommendedName>
        <fullName evidence="10">3-hydroxyacyl-[acyl-carrier-protein] dehydratase FabZ</fullName>
        <ecNumber evidence="10">4.2.1.59</ecNumber>
    </recommendedName>
    <alternativeName>
        <fullName evidence="10">(3R)-hydroxymyristoyl-[acyl-carrier-protein] dehydratase</fullName>
        <shortName evidence="10">(3R)-hydroxymyristoyl-ACP dehydrase</shortName>
    </alternativeName>
    <alternativeName>
        <fullName evidence="10">Beta-hydroxyacyl-ACP dehydratase</fullName>
    </alternativeName>
</protein>
<dbReference type="InterPro" id="IPR029069">
    <property type="entry name" value="HotDog_dom_sf"/>
</dbReference>
<keyword evidence="7 10" id="KW-0443">Lipid metabolism</keyword>
<evidence type="ECO:0000256" key="5">
    <source>
        <dbReference type="ARBA" id="ARBA00022516"/>
    </source>
</evidence>
<comment type="subcellular location">
    <subcellularLocation>
        <location evidence="2 10">Cytoplasm</location>
    </subcellularLocation>
</comment>
<keyword evidence="12" id="KW-1185">Reference proteome</keyword>
<dbReference type="InterPro" id="IPR010084">
    <property type="entry name" value="FabZ"/>
</dbReference>
<comment type="function">
    <text evidence="9 10">Involved in unsaturated fatty acids biosynthesis. Catalyzes the dehydration of short chain beta-hydroxyacyl-ACPs and long chain saturated and unsaturated beta-hydroxyacyl-ACPs.</text>
</comment>
<organism evidence="11 12">
    <name type="scientific">Alicyclobacillus sendaiensis PA2</name>
    <dbReference type="NCBI Taxonomy" id="3029425"/>
    <lineage>
        <taxon>Bacteria</taxon>
        <taxon>Bacillati</taxon>
        <taxon>Bacillota</taxon>
        <taxon>Bacilli</taxon>
        <taxon>Bacillales</taxon>
        <taxon>Alicyclobacillaceae</taxon>
        <taxon>Alicyclobacillus</taxon>
    </lineage>
</organism>
<dbReference type="PANTHER" id="PTHR30272">
    <property type="entry name" value="3-HYDROXYACYL-[ACYL-CARRIER-PROTEIN] DEHYDRATASE"/>
    <property type="match status" value="1"/>
</dbReference>
<dbReference type="EC" id="4.2.1.59" evidence="10"/>
<name>A0ABT6XVJ2_ALISE</name>
<sequence length="148" mass="16104">MDWNLPLGIDEIRAILPHRYPFLLVDRVTEVSGGRAVGYKLVTANEPHFQGHFPSYPIMPGVLIIEAMAQLGGVAILSDPAYRGKRPLLAGVDGARFRGEVRPGDRLDMEVVIDRMKGRMGRGTGKAHVDGKLVAEATILFAIAESEA</sequence>
<dbReference type="RefSeq" id="WP_283202480.1">
    <property type="nucleotide sequence ID" value="NZ_JASGCB010000002.1"/>
</dbReference>
<comment type="catalytic activity">
    <reaction evidence="1 10">
        <text>a (3R)-hydroxyacyl-[ACP] = a (2E)-enoyl-[ACP] + H2O</text>
        <dbReference type="Rhea" id="RHEA:13097"/>
        <dbReference type="Rhea" id="RHEA-COMP:9925"/>
        <dbReference type="Rhea" id="RHEA-COMP:9945"/>
        <dbReference type="ChEBI" id="CHEBI:15377"/>
        <dbReference type="ChEBI" id="CHEBI:78784"/>
        <dbReference type="ChEBI" id="CHEBI:78827"/>
        <dbReference type="EC" id="4.2.1.59"/>
    </reaction>
</comment>
<evidence type="ECO:0000256" key="9">
    <source>
        <dbReference type="ARBA" id="ARBA00025049"/>
    </source>
</evidence>
<dbReference type="Gene3D" id="3.10.129.10">
    <property type="entry name" value="Hotdog Thioesterase"/>
    <property type="match status" value="1"/>
</dbReference>
<dbReference type="EMBL" id="JASGCB010000002">
    <property type="protein sequence ID" value="MDI9258842.1"/>
    <property type="molecule type" value="Genomic_DNA"/>
</dbReference>
<evidence type="ECO:0000256" key="6">
    <source>
        <dbReference type="ARBA" id="ARBA00022556"/>
    </source>
</evidence>
<dbReference type="HAMAP" id="MF_00406">
    <property type="entry name" value="FabZ"/>
    <property type="match status" value="1"/>
</dbReference>
<keyword evidence="5 10" id="KW-0444">Lipid biosynthesis</keyword>
<proteinExistence type="inferred from homology"/>
<evidence type="ECO:0000256" key="4">
    <source>
        <dbReference type="ARBA" id="ARBA00022490"/>
    </source>
</evidence>
<gene>
    <name evidence="10 11" type="primary">fabZ</name>
    <name evidence="11" type="ORF">QID03_01425</name>
</gene>
<comment type="similarity">
    <text evidence="3 10">Belongs to the thioester dehydratase family. FabZ subfamily.</text>
</comment>
<evidence type="ECO:0000256" key="3">
    <source>
        <dbReference type="ARBA" id="ARBA00009174"/>
    </source>
</evidence>
<evidence type="ECO:0000256" key="7">
    <source>
        <dbReference type="ARBA" id="ARBA00023098"/>
    </source>
</evidence>
<evidence type="ECO:0000256" key="10">
    <source>
        <dbReference type="HAMAP-Rule" id="MF_00406"/>
    </source>
</evidence>
<accession>A0ABT6XVJ2</accession>
<dbReference type="InterPro" id="IPR013114">
    <property type="entry name" value="FabA_FabZ"/>
</dbReference>
<evidence type="ECO:0000313" key="12">
    <source>
        <dbReference type="Proteomes" id="UP001529245"/>
    </source>
</evidence>
<dbReference type="GO" id="GO:0019171">
    <property type="term" value="F:(3R)-hydroxyacyl-[acyl-carrier-protein] dehydratase activity"/>
    <property type="evidence" value="ECO:0007669"/>
    <property type="project" value="UniProtKB-EC"/>
</dbReference>
<evidence type="ECO:0000256" key="2">
    <source>
        <dbReference type="ARBA" id="ARBA00004496"/>
    </source>
</evidence>
<dbReference type="SUPFAM" id="SSF54637">
    <property type="entry name" value="Thioesterase/thiol ester dehydrase-isomerase"/>
    <property type="match status" value="1"/>
</dbReference>
<evidence type="ECO:0000313" key="11">
    <source>
        <dbReference type="EMBL" id="MDI9258842.1"/>
    </source>
</evidence>
<keyword evidence="8 10" id="KW-0456">Lyase</keyword>
<dbReference type="NCBIfam" id="TIGR01750">
    <property type="entry name" value="fabZ"/>
    <property type="match status" value="1"/>
</dbReference>
<dbReference type="PANTHER" id="PTHR30272:SF1">
    <property type="entry name" value="3-HYDROXYACYL-[ACYL-CARRIER-PROTEIN] DEHYDRATASE"/>
    <property type="match status" value="1"/>
</dbReference>
<dbReference type="Pfam" id="PF07977">
    <property type="entry name" value="FabA"/>
    <property type="match status" value="1"/>
</dbReference>
<evidence type="ECO:0000256" key="1">
    <source>
        <dbReference type="ARBA" id="ARBA00001055"/>
    </source>
</evidence>